<protein>
    <submittedName>
        <fullName evidence="2">Uncharacterized protein</fullName>
    </submittedName>
</protein>
<organism evidence="2 3">
    <name type="scientific">Paraphaeosphaeria minitans</name>
    <dbReference type="NCBI Taxonomy" id="565426"/>
    <lineage>
        <taxon>Eukaryota</taxon>
        <taxon>Fungi</taxon>
        <taxon>Dikarya</taxon>
        <taxon>Ascomycota</taxon>
        <taxon>Pezizomycotina</taxon>
        <taxon>Dothideomycetes</taxon>
        <taxon>Pleosporomycetidae</taxon>
        <taxon>Pleosporales</taxon>
        <taxon>Massarineae</taxon>
        <taxon>Didymosphaeriaceae</taxon>
        <taxon>Paraphaeosphaeria</taxon>
    </lineage>
</organism>
<gene>
    <name evidence="2" type="ORF">PMIN01_04434</name>
</gene>
<evidence type="ECO:0000256" key="1">
    <source>
        <dbReference type="SAM" id="MobiDB-lite"/>
    </source>
</evidence>
<feature type="compositionally biased region" description="Polar residues" evidence="1">
    <location>
        <begin position="95"/>
        <end position="127"/>
    </location>
</feature>
<accession>A0A9P6GLP9</accession>
<dbReference type="AlphaFoldDB" id="A0A9P6GLP9"/>
<name>A0A9P6GLP9_9PLEO</name>
<feature type="compositionally biased region" description="Polar residues" evidence="1">
    <location>
        <begin position="170"/>
        <end position="190"/>
    </location>
</feature>
<evidence type="ECO:0000313" key="3">
    <source>
        <dbReference type="Proteomes" id="UP000756921"/>
    </source>
</evidence>
<reference evidence="2" key="1">
    <citation type="journal article" date="2020" name="Mol. Plant Microbe Interact.">
        <title>Genome Sequence of the Biocontrol Agent Coniothyrium minitans strain Conio (IMI 134523).</title>
        <authorList>
            <person name="Patel D."/>
            <person name="Shittu T.A."/>
            <person name="Baroncelli R."/>
            <person name="Muthumeenakshi S."/>
            <person name="Osborne T.H."/>
            <person name="Janganan T.K."/>
            <person name="Sreenivasaprasad S."/>
        </authorList>
    </citation>
    <scope>NUCLEOTIDE SEQUENCE</scope>
    <source>
        <strain evidence="2">Conio</strain>
    </source>
</reference>
<dbReference type="EMBL" id="WJXW01000004">
    <property type="protein sequence ID" value="KAF9736655.1"/>
    <property type="molecule type" value="Genomic_DNA"/>
</dbReference>
<dbReference type="OrthoDB" id="10066219at2759"/>
<feature type="region of interest" description="Disordered" evidence="1">
    <location>
        <begin position="85"/>
        <end position="221"/>
    </location>
</feature>
<feature type="compositionally biased region" description="Polar residues" evidence="1">
    <location>
        <begin position="134"/>
        <end position="149"/>
    </location>
</feature>
<proteinExistence type="predicted"/>
<feature type="compositionally biased region" description="Low complexity" evidence="1">
    <location>
        <begin position="150"/>
        <end position="162"/>
    </location>
</feature>
<feature type="compositionally biased region" description="Basic and acidic residues" evidence="1">
    <location>
        <begin position="201"/>
        <end position="221"/>
    </location>
</feature>
<keyword evidence="3" id="KW-1185">Reference proteome</keyword>
<evidence type="ECO:0000313" key="2">
    <source>
        <dbReference type="EMBL" id="KAF9736655.1"/>
    </source>
</evidence>
<comment type="caution">
    <text evidence="2">The sequence shown here is derived from an EMBL/GenBank/DDBJ whole genome shotgun (WGS) entry which is preliminary data.</text>
</comment>
<sequence>MSRKIALRESHFCAAPEQTTPADYLDTVHTQRGHRGTGLPLWALPLWAFARRSRRQSKPQAIHIAMSRRQQQPARRLHGCCRVTHTPESCGMRRASSQQPARQPESQQPDNRTARQPDNQATSSQQPAAREPESQTVRLDNRTARQPGNQATSSQTTSSHTARQPDRQPDSQTARQPDSQTARHLNNQTPRQPPGSRRRAPRDGRALPTRRVESRALRSEP</sequence>
<dbReference type="Proteomes" id="UP000756921">
    <property type="component" value="Unassembled WGS sequence"/>
</dbReference>